<dbReference type="AlphaFoldDB" id="A0A3A8HSC6"/>
<comment type="caution">
    <text evidence="3">The sequence shown here is derived from an EMBL/GenBank/DDBJ whole genome shotgun (WGS) entry which is preliminary data.</text>
</comment>
<evidence type="ECO:0000313" key="3">
    <source>
        <dbReference type="EMBL" id="RKG74137.1"/>
    </source>
</evidence>
<dbReference type="InterPro" id="IPR008979">
    <property type="entry name" value="Galactose-bd-like_sf"/>
</dbReference>
<dbReference type="InterPro" id="IPR041498">
    <property type="entry name" value="Big_6"/>
</dbReference>
<evidence type="ECO:0000259" key="2">
    <source>
        <dbReference type="Pfam" id="PF17936"/>
    </source>
</evidence>
<protein>
    <recommendedName>
        <fullName evidence="2">Bacterial Ig domain-containing protein</fullName>
    </recommendedName>
</protein>
<feature type="region of interest" description="Disordered" evidence="1">
    <location>
        <begin position="1000"/>
        <end position="1022"/>
    </location>
</feature>
<keyword evidence="4" id="KW-1185">Reference proteome</keyword>
<proteinExistence type="predicted"/>
<evidence type="ECO:0000256" key="1">
    <source>
        <dbReference type="SAM" id="MobiDB-lite"/>
    </source>
</evidence>
<dbReference type="EMBL" id="RAVZ01000381">
    <property type="protein sequence ID" value="RKG74137.1"/>
    <property type="molecule type" value="Genomic_DNA"/>
</dbReference>
<evidence type="ECO:0000313" key="4">
    <source>
        <dbReference type="Proteomes" id="UP000268094"/>
    </source>
</evidence>
<dbReference type="Gene3D" id="2.60.40.10">
    <property type="entry name" value="Immunoglobulins"/>
    <property type="match status" value="3"/>
</dbReference>
<gene>
    <name evidence="3" type="ORF">D7V88_35320</name>
</gene>
<reference evidence="4" key="1">
    <citation type="submission" date="2018-09" db="EMBL/GenBank/DDBJ databases">
        <authorList>
            <person name="Livingstone P.G."/>
            <person name="Whitworth D.E."/>
        </authorList>
    </citation>
    <scope>NUCLEOTIDE SEQUENCE [LARGE SCALE GENOMIC DNA]</scope>
    <source>
        <strain evidence="4">CA054A</strain>
    </source>
</reference>
<dbReference type="InterPro" id="IPR013783">
    <property type="entry name" value="Ig-like_fold"/>
</dbReference>
<sequence length="1022" mass="106268">MTSATLPGGNVTASSVYGASYEAWKTFDRNINSMWISSVGAAPAWLAYEWADGPKRVTHYAIQYANGGITTRAPRAFTFQGWNGSAWVVVDTRPNEINWTGFERREYAVTSPGTYVKYRLNITEDNDSRAGIEVISMGGLELFECQTDTVPPTVPVLTGFTPVSPSKTTTNPVLAGTTEAGATVKLFLGASCQGTPIATVTASATTGAFSSALALTANSTTILTATATDAANNVSACSAGLTYQHDSLAPPSPTFTGFTPLSPSTNIQPLLSGTGEPNATVRLFTGSTCQGTPLATMTAAATTGAFSRQVSVTANTTTSFSAAATDAVGNTSTCASSPVYRHDSIAPGAPVFTAFSPASPSTSLQPSLNGTAESGAAVRIFTGAGCTGTLLSTVGANATTGAFTLARTVTANASSAFSARAVDAVGNVSNCSATATYVNDTLAPALPTILPGVIPFTTSPFVAAVRTQTEPGARVTLFTDAACTVLSSATPEVLASTTGLALVPLLPAQLGVSQLFVSARDAAGNRSGCASFLPGCPVGTGDCDGNPTNGCEADLMGDEANCGTCGTTCGGAPSASAVCGAGTCGLGCAVGTFDCDGSAANGCESATACEPATCSVIPFQELLITDLSVVEDPVRTTGNGAWTFGTLMREMNGGMDPSQLVRTWLRTWEQPQFLQASVAPPRPAIRDLVTNAWEARSGGPSQPLDFNTAPFRLLAIVNRIDLRQEGVAAGEGRFVFGVLDPFGNPMPFTVIFEYVLPGGSPGELQRWARDWHELTRLGIAHPDYRPKLQALTDRFTKAFVAPGRFMGSAISQVRTNENSLDFEWELREFHFGATGLAPAPVALTPEFFLSNSPMLGNYINQNQAAILAGTHDVPATFQGQVFQAASSLTPFFFFFNAPGVNAEARHQFSVNTCNGCHAGETNTFFLHVGPRSAGQQAFISPFLDSPSLTPDPTGAGPGRVFQDLGRRRDDLATLVCGEPPTLKAATDRVGETLLAPWRKEGARRAAVPGFPPRSNLPAGRVH</sequence>
<organism evidence="3 4">
    <name type="scientific">Corallococcus terminator</name>
    <dbReference type="NCBI Taxonomy" id="2316733"/>
    <lineage>
        <taxon>Bacteria</taxon>
        <taxon>Pseudomonadati</taxon>
        <taxon>Myxococcota</taxon>
        <taxon>Myxococcia</taxon>
        <taxon>Myxococcales</taxon>
        <taxon>Cystobacterineae</taxon>
        <taxon>Myxococcaceae</taxon>
        <taxon>Corallococcus</taxon>
    </lineage>
</organism>
<feature type="domain" description="Bacterial Ig" evidence="2">
    <location>
        <begin position="270"/>
        <end position="336"/>
    </location>
</feature>
<name>A0A3A8HSC6_9BACT</name>
<dbReference type="Pfam" id="PF17936">
    <property type="entry name" value="Big_6"/>
    <property type="match status" value="1"/>
</dbReference>
<dbReference type="Gene3D" id="2.60.120.260">
    <property type="entry name" value="Galactose-binding domain-like"/>
    <property type="match status" value="1"/>
</dbReference>
<accession>A0A3A8HSC6</accession>
<dbReference type="Proteomes" id="UP000268094">
    <property type="component" value="Unassembled WGS sequence"/>
</dbReference>
<dbReference type="SUPFAM" id="SSF49785">
    <property type="entry name" value="Galactose-binding domain-like"/>
    <property type="match status" value="1"/>
</dbReference>